<dbReference type="Proteomes" id="UP001168380">
    <property type="component" value="Unassembled WGS sequence"/>
</dbReference>
<gene>
    <name evidence="2" type="ORF">QWI16_15565</name>
</gene>
<keyword evidence="1" id="KW-0472">Membrane</keyword>
<dbReference type="PANTHER" id="PTHR43747">
    <property type="entry name" value="FAD-BINDING PROTEIN"/>
    <property type="match status" value="1"/>
</dbReference>
<accession>A0ABT8THL9</accession>
<protein>
    <submittedName>
        <fullName evidence="2">Tryptophan 7-halogenase</fullName>
    </submittedName>
</protein>
<reference evidence="2" key="1">
    <citation type="submission" date="2023-07" db="EMBL/GenBank/DDBJ databases">
        <title>Gilvimarinus algae sp. nov., isolated from the surface of Kelp.</title>
        <authorList>
            <person name="Sun Y.Y."/>
            <person name="Gong Y."/>
            <person name="Du Z.J."/>
        </authorList>
    </citation>
    <scope>NUCLEOTIDE SEQUENCE</scope>
    <source>
        <strain evidence="2">SDUM040014</strain>
    </source>
</reference>
<dbReference type="Gene3D" id="3.50.50.60">
    <property type="entry name" value="FAD/NAD(P)-binding domain"/>
    <property type="match status" value="1"/>
</dbReference>
<feature type="transmembrane region" description="Helical" evidence="1">
    <location>
        <begin position="7"/>
        <end position="28"/>
    </location>
</feature>
<dbReference type="InterPro" id="IPR050816">
    <property type="entry name" value="Flavin-dep_Halogenase_NPB"/>
</dbReference>
<organism evidence="2 3">
    <name type="scientific">Gilvimarinus algae</name>
    <dbReference type="NCBI Taxonomy" id="3058037"/>
    <lineage>
        <taxon>Bacteria</taxon>
        <taxon>Pseudomonadati</taxon>
        <taxon>Pseudomonadota</taxon>
        <taxon>Gammaproteobacteria</taxon>
        <taxon>Cellvibrionales</taxon>
        <taxon>Cellvibrionaceae</taxon>
        <taxon>Gilvimarinus</taxon>
    </lineage>
</organism>
<keyword evidence="1" id="KW-0812">Transmembrane</keyword>
<dbReference type="InterPro" id="IPR036188">
    <property type="entry name" value="FAD/NAD-bd_sf"/>
</dbReference>
<sequence length="501" mass="56695">MVPNTDIYFKVIILGGGTAGWMAANLILHCWPNADLTLIESDDVPTVGVGEGSTPYLKSFFKHLGIADREWMPHCNATYKSGIRFPNWSNKPGYRSYFHPFYSELDIPTADVFFAECKKPAHQRTTRIHPDDFFVNNQVAALGLAPIAKAPGNFEVDYGYHFDAGLLGQYLKKRAIKMGLKHRFGHVSRANLDSNSGRLLSVDTQEGEAIKGDLFIDCSGFSGLISQKTYHLPMREYRDCLFNDSALTLATPVDQNQHLVSETRSTALGHGWAWKIPLTNRYGNGYVYSSAFVSRQCAEQEFSAHLGLCGSEVNFRYLSMKVGRLEEHWHKNTLSVGLSQGFVEPLEATALMLVQFTLETFLRLFDPTKPLLANRQAEVNRRINTLTDGVKDYITAHYKLSQRDDTDYWRACREVPVSSTLAALIDAWPVPEAFEQALRDNRDSLAYLRPSWFVLFAGLGHLPTQADAVDDRQARDARDRCRLTAQQRFPDHWRVLNQMQD</sequence>
<dbReference type="PIRSF" id="PIRSF011396">
    <property type="entry name" value="Trp_halogenase"/>
    <property type="match status" value="1"/>
</dbReference>
<dbReference type="EMBL" id="JAULRT010000062">
    <property type="protein sequence ID" value="MDO3383599.1"/>
    <property type="molecule type" value="Genomic_DNA"/>
</dbReference>
<comment type="caution">
    <text evidence="2">The sequence shown here is derived from an EMBL/GenBank/DDBJ whole genome shotgun (WGS) entry which is preliminary data.</text>
</comment>
<dbReference type="InterPro" id="IPR006905">
    <property type="entry name" value="Flavin_halogenase"/>
</dbReference>
<evidence type="ECO:0000313" key="2">
    <source>
        <dbReference type="EMBL" id="MDO3383599.1"/>
    </source>
</evidence>
<dbReference type="SUPFAM" id="SSF51905">
    <property type="entry name" value="FAD/NAD(P)-binding domain"/>
    <property type="match status" value="1"/>
</dbReference>
<name>A0ABT8THL9_9GAMM</name>
<proteinExistence type="predicted"/>
<evidence type="ECO:0000313" key="3">
    <source>
        <dbReference type="Proteomes" id="UP001168380"/>
    </source>
</evidence>
<keyword evidence="1" id="KW-1133">Transmembrane helix</keyword>
<keyword evidence="3" id="KW-1185">Reference proteome</keyword>
<dbReference type="InterPro" id="IPR033856">
    <property type="entry name" value="Trp_halogen"/>
</dbReference>
<dbReference type="Pfam" id="PF04820">
    <property type="entry name" value="Trp_halogenase"/>
    <property type="match status" value="1"/>
</dbReference>
<evidence type="ECO:0000256" key="1">
    <source>
        <dbReference type="SAM" id="Phobius"/>
    </source>
</evidence>
<dbReference type="PANTHER" id="PTHR43747:SF4">
    <property type="entry name" value="FLAVIN-DEPENDENT TRYPTOPHAN HALOGENASE"/>
    <property type="match status" value="1"/>
</dbReference>
<dbReference type="RefSeq" id="WP_302714475.1">
    <property type="nucleotide sequence ID" value="NZ_JAULRT010000062.1"/>
</dbReference>